<evidence type="ECO:0000313" key="3">
    <source>
        <dbReference type="Proteomes" id="UP000476030"/>
    </source>
</evidence>
<dbReference type="EMBL" id="WTUW01000002">
    <property type="protein sequence ID" value="MZR30377.1"/>
    <property type="molecule type" value="Genomic_DNA"/>
</dbReference>
<keyword evidence="3" id="KW-1185">Reference proteome</keyword>
<dbReference type="SMART" id="SM00852">
    <property type="entry name" value="MoCF_biosynth"/>
    <property type="match status" value="1"/>
</dbReference>
<dbReference type="CDD" id="cd00885">
    <property type="entry name" value="cinA"/>
    <property type="match status" value="1"/>
</dbReference>
<feature type="domain" description="MoaB/Mog" evidence="1">
    <location>
        <begin position="15"/>
        <end position="177"/>
    </location>
</feature>
<reference evidence="2 3" key="1">
    <citation type="submission" date="2019-12" db="EMBL/GenBank/DDBJ databases">
        <title>Snethiella sp. nov. sp. isolated from sea sand.</title>
        <authorList>
            <person name="Kim J."/>
            <person name="Jeong S.E."/>
            <person name="Jung H.S."/>
            <person name="Jeon C.O."/>
        </authorList>
    </citation>
    <scope>NUCLEOTIDE SEQUENCE [LARGE SCALE GENOMIC DNA]</scope>
    <source>
        <strain evidence="2 3">DP05</strain>
    </source>
</reference>
<dbReference type="InterPro" id="IPR036425">
    <property type="entry name" value="MoaB/Mog-like_dom_sf"/>
</dbReference>
<comment type="caution">
    <text evidence="2">The sequence shown here is derived from an EMBL/GenBank/DDBJ whole genome shotgun (WGS) entry which is preliminary data.</text>
</comment>
<gene>
    <name evidence="2" type="ORF">GQE98_06970</name>
</gene>
<dbReference type="PANTHER" id="PTHR13939:SF0">
    <property type="entry name" value="NMN AMIDOHYDROLASE-LIKE PROTEIN YFAY"/>
    <property type="match status" value="1"/>
</dbReference>
<dbReference type="InterPro" id="IPR056596">
    <property type="entry name" value="FLAD1_M"/>
</dbReference>
<dbReference type="Proteomes" id="UP000476030">
    <property type="component" value="Unassembled WGS sequence"/>
</dbReference>
<proteinExistence type="predicted"/>
<name>A0A6L8W805_9PROT</name>
<dbReference type="Gene3D" id="3.40.980.10">
    <property type="entry name" value="MoaB/Mog-like domain"/>
    <property type="match status" value="1"/>
</dbReference>
<dbReference type="Pfam" id="PF24102">
    <property type="entry name" value="FLAD1_M"/>
    <property type="match status" value="1"/>
</dbReference>
<evidence type="ECO:0000313" key="2">
    <source>
        <dbReference type="EMBL" id="MZR30377.1"/>
    </source>
</evidence>
<accession>A0A6L8W805</accession>
<evidence type="ECO:0000259" key="1">
    <source>
        <dbReference type="SMART" id="SM00852"/>
    </source>
</evidence>
<dbReference type="RefSeq" id="WP_161314966.1">
    <property type="nucleotide sequence ID" value="NZ_WTUW01000002.1"/>
</dbReference>
<dbReference type="AlphaFoldDB" id="A0A6L8W805"/>
<sequence length="257" mass="27733">MPSTDKPHEKIVTAAIVVIGDEILSGRTQDKNMAWLAVRLNEIGVQLSEARVVPDIEAEIVAAVNVLRAKFDYVFTTGGIGPTHDDITADSIAAAFGVGIDHHPEAMALLTRHYETSGIEFNDARKRMARIPDGASLVNNPVSKAPGFRIENVYVMAGVPTIMQAMFEEIAPELHGGPKMFSRTIGAGLPEGRVAEKLGALQKFYPGVSLGSYPYFRQGEVGTNLVLRSIHKEELDAAFNELEAYLIGEGATAVETT</sequence>
<dbReference type="PANTHER" id="PTHR13939">
    <property type="entry name" value="NICOTINAMIDE-NUCLEOTIDE AMIDOHYDROLASE PNCC"/>
    <property type="match status" value="1"/>
</dbReference>
<protein>
    <submittedName>
        <fullName evidence="2">Competence/damage-inducible protein A</fullName>
    </submittedName>
</protein>
<dbReference type="Pfam" id="PF00994">
    <property type="entry name" value="MoCF_biosynth"/>
    <property type="match status" value="1"/>
</dbReference>
<dbReference type="InterPro" id="IPR001453">
    <property type="entry name" value="MoaB/Mog_dom"/>
</dbReference>
<organism evidence="2 3">
    <name type="scientific">Sneathiella litorea</name>
    <dbReference type="NCBI Taxonomy" id="2606216"/>
    <lineage>
        <taxon>Bacteria</taxon>
        <taxon>Pseudomonadati</taxon>
        <taxon>Pseudomonadota</taxon>
        <taxon>Alphaproteobacteria</taxon>
        <taxon>Sneathiellales</taxon>
        <taxon>Sneathiellaceae</taxon>
        <taxon>Sneathiella</taxon>
    </lineage>
</organism>
<dbReference type="InterPro" id="IPR050101">
    <property type="entry name" value="CinA"/>
</dbReference>
<dbReference type="SUPFAM" id="SSF53218">
    <property type="entry name" value="Molybdenum cofactor biosynthesis proteins"/>
    <property type="match status" value="1"/>
</dbReference>